<comment type="caution">
    <text evidence="2">The sequence shown here is derived from an EMBL/GenBank/DDBJ whole genome shotgun (WGS) entry which is preliminary data.</text>
</comment>
<organism evidence="2 3">
    <name type="scientific">Nitratireductor aestuarii</name>
    <dbReference type="NCBI Taxonomy" id="1735103"/>
    <lineage>
        <taxon>Bacteria</taxon>
        <taxon>Pseudomonadati</taxon>
        <taxon>Pseudomonadota</taxon>
        <taxon>Alphaproteobacteria</taxon>
        <taxon>Hyphomicrobiales</taxon>
        <taxon>Phyllobacteriaceae</taxon>
        <taxon>Nitratireductor</taxon>
    </lineage>
</organism>
<dbReference type="Proteomes" id="UP000636264">
    <property type="component" value="Unassembled WGS sequence"/>
</dbReference>
<proteinExistence type="predicted"/>
<reference evidence="2" key="2">
    <citation type="submission" date="2020-09" db="EMBL/GenBank/DDBJ databases">
        <authorList>
            <person name="Sun Q."/>
            <person name="Zhou Y."/>
        </authorList>
    </citation>
    <scope>NUCLEOTIDE SEQUENCE</scope>
    <source>
        <strain evidence="2">CGMCC 1.15320</strain>
    </source>
</reference>
<evidence type="ECO:0000313" key="3">
    <source>
        <dbReference type="Proteomes" id="UP000636264"/>
    </source>
</evidence>
<keyword evidence="3" id="KW-1185">Reference proteome</keyword>
<dbReference type="EMBL" id="BMIF01000028">
    <property type="protein sequence ID" value="GGA82635.1"/>
    <property type="molecule type" value="Genomic_DNA"/>
</dbReference>
<dbReference type="Gene3D" id="3.90.190.10">
    <property type="entry name" value="Protein tyrosine phosphatase superfamily"/>
    <property type="match status" value="1"/>
</dbReference>
<accession>A0A916WBC9</accession>
<evidence type="ECO:0000259" key="1">
    <source>
        <dbReference type="PROSITE" id="PS50056"/>
    </source>
</evidence>
<dbReference type="PROSITE" id="PS50056">
    <property type="entry name" value="TYR_PHOSPHATASE_2"/>
    <property type="match status" value="1"/>
</dbReference>
<gene>
    <name evidence="2" type="ORF">GCM10011385_41070</name>
</gene>
<reference evidence="2" key="1">
    <citation type="journal article" date="2014" name="Int. J. Syst. Evol. Microbiol.">
        <title>Complete genome sequence of Corynebacterium casei LMG S-19264T (=DSM 44701T), isolated from a smear-ripened cheese.</title>
        <authorList>
            <consortium name="US DOE Joint Genome Institute (JGI-PGF)"/>
            <person name="Walter F."/>
            <person name="Albersmeier A."/>
            <person name="Kalinowski J."/>
            <person name="Ruckert C."/>
        </authorList>
    </citation>
    <scope>NUCLEOTIDE SEQUENCE</scope>
    <source>
        <strain evidence="2">CGMCC 1.15320</strain>
    </source>
</reference>
<evidence type="ECO:0000313" key="2">
    <source>
        <dbReference type="EMBL" id="GGA82635.1"/>
    </source>
</evidence>
<sequence length="195" mass="20960">MIHMQESDLEVAENEKSVAVPVHEVTHADGRKTMLYVGNQAAACDADTLLALNITSTLNVSVNIIVPAMQLADGTHVRRANVGLIDGNGNPASYLAGAVLTLHGLLNQASPGKPHYPAHRYGNVLVNCRGGRSRSVTVLGLYMHLTAPDQWPTLASAIDHIRTLRGNAAHYPLQPMIEMAERLIDHGALAKLLEI</sequence>
<dbReference type="InterPro" id="IPR029021">
    <property type="entry name" value="Prot-tyrosine_phosphatase-like"/>
</dbReference>
<dbReference type="InterPro" id="IPR000387">
    <property type="entry name" value="Tyr_Pase_dom"/>
</dbReference>
<dbReference type="RefSeq" id="WP_024849898.1">
    <property type="nucleotide sequence ID" value="NZ_BMIF01000028.1"/>
</dbReference>
<protein>
    <submittedName>
        <fullName evidence="2">Protein phosphatase</fullName>
    </submittedName>
</protein>
<feature type="domain" description="Tyrosine specific protein phosphatases" evidence="1">
    <location>
        <begin position="100"/>
        <end position="176"/>
    </location>
</feature>
<dbReference type="AlphaFoldDB" id="A0A916WBC9"/>
<name>A0A916WBC9_9HYPH</name>
<dbReference type="SUPFAM" id="SSF52799">
    <property type="entry name" value="(Phosphotyrosine protein) phosphatases II"/>
    <property type="match status" value="1"/>
</dbReference>